<feature type="compositionally biased region" description="Polar residues" evidence="1">
    <location>
        <begin position="108"/>
        <end position="119"/>
    </location>
</feature>
<dbReference type="AlphaFoldDB" id="A0A4Y2ICQ8"/>
<dbReference type="Proteomes" id="UP000499080">
    <property type="component" value="Unassembled WGS sequence"/>
</dbReference>
<keyword evidence="3" id="KW-1185">Reference proteome</keyword>
<reference evidence="2 3" key="1">
    <citation type="journal article" date="2019" name="Sci. Rep.">
        <title>Orb-weaving spider Araneus ventricosus genome elucidates the spidroin gene catalogue.</title>
        <authorList>
            <person name="Kono N."/>
            <person name="Nakamura H."/>
            <person name="Ohtoshi R."/>
            <person name="Moran D.A.P."/>
            <person name="Shinohara A."/>
            <person name="Yoshida Y."/>
            <person name="Fujiwara M."/>
            <person name="Mori M."/>
            <person name="Tomita M."/>
            <person name="Arakawa K."/>
        </authorList>
    </citation>
    <scope>NUCLEOTIDE SEQUENCE [LARGE SCALE GENOMIC DNA]</scope>
</reference>
<protein>
    <submittedName>
        <fullName evidence="2">Uncharacterized protein</fullName>
    </submittedName>
</protein>
<comment type="caution">
    <text evidence="2">The sequence shown here is derived from an EMBL/GenBank/DDBJ whole genome shotgun (WGS) entry which is preliminary data.</text>
</comment>
<evidence type="ECO:0000313" key="2">
    <source>
        <dbReference type="EMBL" id="GBM74846.1"/>
    </source>
</evidence>
<name>A0A4Y2ICQ8_ARAVE</name>
<feature type="region of interest" description="Disordered" evidence="1">
    <location>
        <begin position="83"/>
        <end position="126"/>
    </location>
</feature>
<accession>A0A4Y2ICQ8</accession>
<proteinExistence type="predicted"/>
<evidence type="ECO:0000256" key="1">
    <source>
        <dbReference type="SAM" id="MobiDB-lite"/>
    </source>
</evidence>
<gene>
    <name evidence="2" type="ORF">AVEN_81712_1</name>
</gene>
<dbReference type="EMBL" id="BGPR01002520">
    <property type="protein sequence ID" value="GBM74846.1"/>
    <property type="molecule type" value="Genomic_DNA"/>
</dbReference>
<organism evidence="2 3">
    <name type="scientific">Araneus ventricosus</name>
    <name type="common">Orbweaver spider</name>
    <name type="synonym">Epeira ventricosa</name>
    <dbReference type="NCBI Taxonomy" id="182803"/>
    <lineage>
        <taxon>Eukaryota</taxon>
        <taxon>Metazoa</taxon>
        <taxon>Ecdysozoa</taxon>
        <taxon>Arthropoda</taxon>
        <taxon>Chelicerata</taxon>
        <taxon>Arachnida</taxon>
        <taxon>Araneae</taxon>
        <taxon>Araneomorphae</taxon>
        <taxon>Entelegynae</taxon>
        <taxon>Araneoidea</taxon>
        <taxon>Araneidae</taxon>
        <taxon>Araneus</taxon>
    </lineage>
</organism>
<evidence type="ECO:0000313" key="3">
    <source>
        <dbReference type="Proteomes" id="UP000499080"/>
    </source>
</evidence>
<sequence>MLAYSPPHLSKVATLTFGLLNTSPSRYNATDSSSACLFLLSSNKTAEYCSVEIISRRLLIARLVYGDDETELTDSWSAETVGASRRNVNTSRRPKLSEAPLPHELPVDTSNGRRASPGTTGRCRSLTQHLTKSCDKEDKNEVKKISSNPRPSRITRETILLGRFTLNEGGNGNRSLQNLFWKFGVAMATVD</sequence>